<comment type="caution">
    <text evidence="9">The sequence shown here is derived from an EMBL/GenBank/DDBJ whole genome shotgun (WGS) entry which is preliminary data.</text>
</comment>
<accession>A0ABS2L4E3</accession>
<feature type="transmembrane region" description="Helical" evidence="7">
    <location>
        <begin position="375"/>
        <end position="397"/>
    </location>
</feature>
<keyword evidence="3" id="KW-1003">Cell membrane</keyword>
<dbReference type="Gene3D" id="1.20.1250.20">
    <property type="entry name" value="MFS general substrate transporter like domains"/>
    <property type="match status" value="1"/>
</dbReference>
<dbReference type="Pfam" id="PF05977">
    <property type="entry name" value="MFS_3"/>
    <property type="match status" value="1"/>
</dbReference>
<evidence type="ECO:0000313" key="10">
    <source>
        <dbReference type="Proteomes" id="UP000776164"/>
    </source>
</evidence>
<evidence type="ECO:0000256" key="2">
    <source>
        <dbReference type="ARBA" id="ARBA00022448"/>
    </source>
</evidence>
<dbReference type="CDD" id="cd06173">
    <property type="entry name" value="MFS_MefA_like"/>
    <property type="match status" value="1"/>
</dbReference>
<feature type="transmembrane region" description="Helical" evidence="7">
    <location>
        <begin position="285"/>
        <end position="305"/>
    </location>
</feature>
<feature type="transmembrane region" description="Helical" evidence="7">
    <location>
        <begin position="36"/>
        <end position="59"/>
    </location>
</feature>
<dbReference type="SUPFAM" id="SSF103473">
    <property type="entry name" value="MFS general substrate transporter"/>
    <property type="match status" value="1"/>
</dbReference>
<keyword evidence="5 7" id="KW-1133">Transmembrane helix</keyword>
<keyword evidence="10" id="KW-1185">Reference proteome</keyword>
<feature type="transmembrane region" description="Helical" evidence="7">
    <location>
        <begin position="256"/>
        <end position="278"/>
    </location>
</feature>
<evidence type="ECO:0000256" key="3">
    <source>
        <dbReference type="ARBA" id="ARBA00022475"/>
    </source>
</evidence>
<evidence type="ECO:0000256" key="5">
    <source>
        <dbReference type="ARBA" id="ARBA00022989"/>
    </source>
</evidence>
<sequence length="458" mass="48859">MSAMFRSFSDYNYRLWFGGALVSNIGTWMQRIAQDWIVLTILTDNDAVAVGVVMALQLGPQLLLVPWTGMVADRVDRRVLLMVTQAAMGLLGLGLGVIVLSGAAQLWQVYLFALLLGIASAFDAPARQSFVSNLVSDANLSNAVALNSASFNGARMIGPALAGVLIAVVGAGWVFVINAASFAAVLASLTRMRRQDLRARQKGRGGPGQLLDGFRYVSKRPDIVIVFIVIAIIGTFGLNFQIFTSTMTTAVFRLDSTAFGLLSSVLAVGSVAGALLSARRETPRLRLMFASAGLFGFSCLLGALAPSYLTFALTLVLLGFSAQTLMTTANSSVQLTTAPEFRGRVMALYMAIFMGGTPIGAPIVGWVANAYGPRWAIGVGAAAGFAAALTGLIWMIAHQHLRVAVQAHGSPRFVVTHDGDGRSVDALETMPIVLPEDFAVEREQLKDEIVIDEVENRR</sequence>
<dbReference type="InterPro" id="IPR010290">
    <property type="entry name" value="TM_effector"/>
</dbReference>
<keyword evidence="2" id="KW-0813">Transport</keyword>
<feature type="transmembrane region" description="Helical" evidence="7">
    <location>
        <begin position="12"/>
        <end position="29"/>
    </location>
</feature>
<feature type="transmembrane region" description="Helical" evidence="7">
    <location>
        <begin position="345"/>
        <end position="369"/>
    </location>
</feature>
<feature type="transmembrane region" description="Helical" evidence="7">
    <location>
        <begin position="160"/>
        <end position="189"/>
    </location>
</feature>
<evidence type="ECO:0000256" key="4">
    <source>
        <dbReference type="ARBA" id="ARBA00022692"/>
    </source>
</evidence>
<dbReference type="RefSeq" id="WP_205108346.1">
    <property type="nucleotide sequence ID" value="NZ_BAAAHT010000013.1"/>
</dbReference>
<feature type="domain" description="Major facilitator superfamily (MFS) profile" evidence="8">
    <location>
        <begin position="1"/>
        <end position="399"/>
    </location>
</feature>
<dbReference type="PANTHER" id="PTHR23513">
    <property type="entry name" value="INTEGRAL MEMBRANE EFFLUX PROTEIN-RELATED"/>
    <property type="match status" value="1"/>
</dbReference>
<comment type="subcellular location">
    <subcellularLocation>
        <location evidence="1">Cell membrane</location>
        <topology evidence="1">Multi-pass membrane protein</topology>
    </subcellularLocation>
</comment>
<dbReference type="EMBL" id="JAFBBU010000001">
    <property type="protein sequence ID" value="MBM7471971.1"/>
    <property type="molecule type" value="Genomic_DNA"/>
</dbReference>
<feature type="transmembrane region" description="Helical" evidence="7">
    <location>
        <begin position="223"/>
        <end position="244"/>
    </location>
</feature>
<organism evidence="9 10">
    <name type="scientific">Subtercola frigoramans</name>
    <dbReference type="NCBI Taxonomy" id="120298"/>
    <lineage>
        <taxon>Bacteria</taxon>
        <taxon>Bacillati</taxon>
        <taxon>Actinomycetota</taxon>
        <taxon>Actinomycetes</taxon>
        <taxon>Micrococcales</taxon>
        <taxon>Microbacteriaceae</taxon>
        <taxon>Subtercola</taxon>
    </lineage>
</organism>
<dbReference type="InterPro" id="IPR020846">
    <property type="entry name" value="MFS_dom"/>
</dbReference>
<evidence type="ECO:0000256" key="6">
    <source>
        <dbReference type="ARBA" id="ARBA00023136"/>
    </source>
</evidence>
<protein>
    <submittedName>
        <fullName evidence="9">MFS family permease</fullName>
    </submittedName>
</protein>
<dbReference type="Proteomes" id="UP000776164">
    <property type="component" value="Unassembled WGS sequence"/>
</dbReference>
<name>A0ABS2L4E3_9MICO</name>
<evidence type="ECO:0000256" key="1">
    <source>
        <dbReference type="ARBA" id="ARBA00004651"/>
    </source>
</evidence>
<evidence type="ECO:0000259" key="8">
    <source>
        <dbReference type="PROSITE" id="PS50850"/>
    </source>
</evidence>
<keyword evidence="6 7" id="KW-0472">Membrane</keyword>
<dbReference type="PANTHER" id="PTHR23513:SF11">
    <property type="entry name" value="STAPHYLOFERRIN A TRANSPORTER"/>
    <property type="match status" value="1"/>
</dbReference>
<dbReference type="PROSITE" id="PS50850">
    <property type="entry name" value="MFS"/>
    <property type="match status" value="1"/>
</dbReference>
<reference evidence="9 10" key="1">
    <citation type="submission" date="2021-01" db="EMBL/GenBank/DDBJ databases">
        <title>Sequencing the genomes of 1000 actinobacteria strains.</title>
        <authorList>
            <person name="Klenk H.-P."/>
        </authorList>
    </citation>
    <scope>NUCLEOTIDE SEQUENCE [LARGE SCALE GENOMIC DNA]</scope>
    <source>
        <strain evidence="9 10">DSM 13057</strain>
    </source>
</reference>
<evidence type="ECO:0000256" key="7">
    <source>
        <dbReference type="SAM" id="Phobius"/>
    </source>
</evidence>
<proteinExistence type="predicted"/>
<dbReference type="InterPro" id="IPR036259">
    <property type="entry name" value="MFS_trans_sf"/>
</dbReference>
<gene>
    <name evidence="9" type="ORF">JOE66_001605</name>
</gene>
<evidence type="ECO:0000313" key="9">
    <source>
        <dbReference type="EMBL" id="MBM7471971.1"/>
    </source>
</evidence>
<keyword evidence="4 7" id="KW-0812">Transmembrane</keyword>